<reference evidence="1 2" key="1">
    <citation type="journal article" date="2015" name="Nature">
        <title>rRNA introns, odd ribosomes, and small enigmatic genomes across a large radiation of phyla.</title>
        <authorList>
            <person name="Brown C.T."/>
            <person name="Hug L.A."/>
            <person name="Thomas B.C."/>
            <person name="Sharon I."/>
            <person name="Castelle C.J."/>
            <person name="Singh A."/>
            <person name="Wilkins M.J."/>
            <person name="Williams K.H."/>
            <person name="Banfield J.F."/>
        </authorList>
    </citation>
    <scope>NUCLEOTIDE SEQUENCE [LARGE SCALE GENOMIC DNA]</scope>
</reference>
<proteinExistence type="predicted"/>
<dbReference type="Proteomes" id="UP000034595">
    <property type="component" value="Unassembled WGS sequence"/>
</dbReference>
<organism evidence="1 2">
    <name type="scientific">Candidatus Azambacteria bacterium GW2011_GWA1_44_9</name>
    <dbReference type="NCBI Taxonomy" id="1618610"/>
    <lineage>
        <taxon>Bacteria</taxon>
        <taxon>Candidatus Azamiibacteriota</taxon>
    </lineage>
</organism>
<comment type="caution">
    <text evidence="1">The sequence shown here is derived from an EMBL/GenBank/DDBJ whole genome shotgun (WGS) entry which is preliminary data.</text>
</comment>
<gene>
    <name evidence="1" type="ORF">UW78_C0002G0022</name>
</gene>
<evidence type="ECO:0008006" key="3">
    <source>
        <dbReference type="Google" id="ProtNLM"/>
    </source>
</evidence>
<evidence type="ECO:0000313" key="1">
    <source>
        <dbReference type="EMBL" id="KKT82141.1"/>
    </source>
</evidence>
<name>A0A0G1KEL1_9BACT</name>
<dbReference type="EMBL" id="LCJQ01000002">
    <property type="protein sequence ID" value="KKT82141.1"/>
    <property type="molecule type" value="Genomic_DNA"/>
</dbReference>
<accession>A0A0G1KEL1</accession>
<sequence>MKKKLLLLSVPLSFSLLWIMRENITNAKFLEARRIECKTQYGPCEEEDLKITNSALGENIITFNAKRLKEKLLQRFKNEEVFIQRVFPSTIEVVIQKRKGYIALKKEGIGEGFFVVDSNGTVLSFARNTALPSLVLSTDYKTPVVGEKVDSRVVTSGKLVKLTSKIDEVRKATLFRDRLEIVLPALIVTYPVDLDPTLLTGALQLILTRTKMDNKVPVSVDLRYKNPVLTY</sequence>
<dbReference type="AlphaFoldDB" id="A0A0G1KEL1"/>
<evidence type="ECO:0000313" key="2">
    <source>
        <dbReference type="Proteomes" id="UP000034595"/>
    </source>
</evidence>
<protein>
    <recommendedName>
        <fullName evidence="3">POTRA domain-containing protein</fullName>
    </recommendedName>
</protein>